<gene>
    <name evidence="1" type="ORF">A1353_19360</name>
</gene>
<proteinExistence type="predicted"/>
<organism evidence="1 2">
    <name type="scientific">Methylomonas methanica</name>
    <dbReference type="NCBI Taxonomy" id="421"/>
    <lineage>
        <taxon>Bacteria</taxon>
        <taxon>Pseudomonadati</taxon>
        <taxon>Pseudomonadota</taxon>
        <taxon>Gammaproteobacteria</taxon>
        <taxon>Methylococcales</taxon>
        <taxon>Methylococcaceae</taxon>
        <taxon>Methylomonas</taxon>
    </lineage>
</organism>
<dbReference type="AlphaFoldDB" id="A0A177M6D3"/>
<accession>A0A177M6D3</accession>
<name>A0A177M6D3_METMH</name>
<dbReference type="EMBL" id="LUUH01000076">
    <property type="protein sequence ID" value="OAI00600.1"/>
    <property type="molecule type" value="Genomic_DNA"/>
</dbReference>
<dbReference type="PROSITE" id="PS51257">
    <property type="entry name" value="PROKAR_LIPOPROTEIN"/>
    <property type="match status" value="1"/>
</dbReference>
<evidence type="ECO:0008006" key="3">
    <source>
        <dbReference type="Google" id="ProtNLM"/>
    </source>
</evidence>
<sequence length="146" mass="16092">MIRILAFVISIAGMFGCATERFGNFESNAPSGLHEGIAADTIHHLEKIYPPAQTQFNFGQSIPKSDRFGMLLVDSLRAKGYAVKEYSPKQSVSGTGLRLQYVIDKPSINVPDLYRIKLKIDDVTLTHAYEAKNNTALSAGAWAKME</sequence>
<evidence type="ECO:0000313" key="2">
    <source>
        <dbReference type="Proteomes" id="UP000077763"/>
    </source>
</evidence>
<evidence type="ECO:0000313" key="1">
    <source>
        <dbReference type="EMBL" id="OAI00600.1"/>
    </source>
</evidence>
<dbReference type="Pfam" id="PF07283">
    <property type="entry name" value="TrbH"/>
    <property type="match status" value="1"/>
</dbReference>
<dbReference type="Proteomes" id="UP000077763">
    <property type="component" value="Unassembled WGS sequence"/>
</dbReference>
<dbReference type="InterPro" id="IPR010837">
    <property type="entry name" value="Conjugal_tfr_TrbH"/>
</dbReference>
<reference evidence="1 2" key="1">
    <citation type="submission" date="2016-03" db="EMBL/GenBank/DDBJ databases">
        <authorList>
            <person name="Ploux O."/>
        </authorList>
    </citation>
    <scope>NUCLEOTIDE SEQUENCE [LARGE SCALE GENOMIC DNA]</scope>
    <source>
        <strain evidence="1 2">R-45371</strain>
    </source>
</reference>
<protein>
    <recommendedName>
        <fullName evidence="3">Conjugal transfer protein TrbH</fullName>
    </recommendedName>
</protein>
<dbReference type="RefSeq" id="WP_064037787.1">
    <property type="nucleotide sequence ID" value="NZ_LUUH01000076.1"/>
</dbReference>
<comment type="caution">
    <text evidence="1">The sequence shown here is derived from an EMBL/GenBank/DDBJ whole genome shotgun (WGS) entry which is preliminary data.</text>
</comment>